<feature type="chain" id="PRO_5046005807" evidence="2">
    <location>
        <begin position="24"/>
        <end position="226"/>
    </location>
</feature>
<evidence type="ECO:0000313" key="4">
    <source>
        <dbReference type="EMBL" id="MFC3760909.1"/>
    </source>
</evidence>
<organism evidence="4 5">
    <name type="scientific">Tenggerimyces flavus</name>
    <dbReference type="NCBI Taxonomy" id="1708749"/>
    <lineage>
        <taxon>Bacteria</taxon>
        <taxon>Bacillati</taxon>
        <taxon>Actinomycetota</taxon>
        <taxon>Actinomycetes</taxon>
        <taxon>Propionibacteriales</taxon>
        <taxon>Nocardioidaceae</taxon>
        <taxon>Tenggerimyces</taxon>
    </lineage>
</organism>
<gene>
    <name evidence="4" type="ORF">ACFOUW_08660</name>
</gene>
<dbReference type="Proteomes" id="UP001595699">
    <property type="component" value="Unassembled WGS sequence"/>
</dbReference>
<dbReference type="InterPro" id="IPR014044">
    <property type="entry name" value="CAP_dom"/>
</dbReference>
<dbReference type="PROSITE" id="PS51257">
    <property type="entry name" value="PROKAR_LIPOPROTEIN"/>
    <property type="match status" value="1"/>
</dbReference>
<dbReference type="RefSeq" id="WP_205117142.1">
    <property type="nucleotide sequence ID" value="NZ_JAFBCM010000001.1"/>
</dbReference>
<evidence type="ECO:0000256" key="1">
    <source>
        <dbReference type="SAM" id="MobiDB-lite"/>
    </source>
</evidence>
<accession>A0ABV7Y7W4</accession>
<comment type="caution">
    <text evidence="4">The sequence shown here is derived from an EMBL/GenBank/DDBJ whole genome shotgun (WGS) entry which is preliminary data.</text>
</comment>
<proteinExistence type="predicted"/>
<feature type="compositionally biased region" description="Acidic residues" evidence="1">
    <location>
        <begin position="101"/>
        <end position="111"/>
    </location>
</feature>
<feature type="domain" description="SCP" evidence="3">
    <location>
        <begin position="127"/>
        <end position="217"/>
    </location>
</feature>
<feature type="compositionally biased region" description="Pro residues" evidence="1">
    <location>
        <begin position="86"/>
        <end position="100"/>
    </location>
</feature>
<dbReference type="SUPFAM" id="SSF55797">
    <property type="entry name" value="PR-1-like"/>
    <property type="match status" value="1"/>
</dbReference>
<dbReference type="EMBL" id="JBHRZH010000006">
    <property type="protein sequence ID" value="MFC3760909.1"/>
    <property type="molecule type" value="Genomic_DNA"/>
</dbReference>
<reference evidence="5" key="1">
    <citation type="journal article" date="2019" name="Int. J. Syst. Evol. Microbiol.">
        <title>The Global Catalogue of Microorganisms (GCM) 10K type strain sequencing project: providing services to taxonomists for standard genome sequencing and annotation.</title>
        <authorList>
            <consortium name="The Broad Institute Genomics Platform"/>
            <consortium name="The Broad Institute Genome Sequencing Center for Infectious Disease"/>
            <person name="Wu L."/>
            <person name="Ma J."/>
        </authorList>
    </citation>
    <scope>NUCLEOTIDE SEQUENCE [LARGE SCALE GENOMIC DNA]</scope>
    <source>
        <strain evidence="5">CGMCC 4.7241</strain>
    </source>
</reference>
<evidence type="ECO:0000313" key="5">
    <source>
        <dbReference type="Proteomes" id="UP001595699"/>
    </source>
</evidence>
<keyword evidence="2" id="KW-0732">Signal</keyword>
<feature type="region of interest" description="Disordered" evidence="1">
    <location>
        <begin position="34"/>
        <end position="114"/>
    </location>
</feature>
<dbReference type="Gene3D" id="3.40.33.10">
    <property type="entry name" value="CAP"/>
    <property type="match status" value="1"/>
</dbReference>
<feature type="signal peptide" evidence="2">
    <location>
        <begin position="1"/>
        <end position="23"/>
    </location>
</feature>
<feature type="compositionally biased region" description="Low complexity" evidence="1">
    <location>
        <begin position="52"/>
        <end position="76"/>
    </location>
</feature>
<evidence type="ECO:0000256" key="2">
    <source>
        <dbReference type="SAM" id="SignalP"/>
    </source>
</evidence>
<evidence type="ECO:0000259" key="3">
    <source>
        <dbReference type="Pfam" id="PF00188"/>
    </source>
</evidence>
<sequence>MCVRPLAVVAVAALVLLAGCGGADDSGALGPVMSVESPEASPSLSPTASAIPSVVPSATPVRTVTPTPTKTRSAPTTKPPEKPRKPSPTPTRKPPPPPEPPEPDPEPEPEPSSDIAVYGRSELIVELNERRAALDLKPVTFRASTADKAEACATKNLREGTFEHCGYEALFAGTGSKRWSVKTMLDTWFDSPPHRRMLVDPKVKFAGGAAVVKGNRTVAAIALDFE</sequence>
<dbReference type="Pfam" id="PF00188">
    <property type="entry name" value="CAP"/>
    <property type="match status" value="1"/>
</dbReference>
<name>A0ABV7Y7W4_9ACTN</name>
<protein>
    <submittedName>
        <fullName evidence="4">CAP domain-containing protein</fullName>
    </submittedName>
</protein>
<keyword evidence="5" id="KW-1185">Reference proteome</keyword>
<dbReference type="InterPro" id="IPR035940">
    <property type="entry name" value="CAP_sf"/>
</dbReference>
<feature type="compositionally biased region" description="Polar residues" evidence="1">
    <location>
        <begin position="40"/>
        <end position="50"/>
    </location>
</feature>